<keyword evidence="3" id="KW-1185">Reference proteome</keyword>
<gene>
    <name evidence="2" type="ORF">ACFOSX_05135</name>
</gene>
<proteinExistence type="predicted"/>
<feature type="signal peptide" evidence="1">
    <location>
        <begin position="1"/>
        <end position="23"/>
    </location>
</feature>
<dbReference type="EMBL" id="JBHSAT010000004">
    <property type="protein sequence ID" value="MFC3876610.1"/>
    <property type="molecule type" value="Genomic_DNA"/>
</dbReference>
<comment type="caution">
    <text evidence="2">The sequence shown here is derived from an EMBL/GenBank/DDBJ whole genome shotgun (WGS) entry which is preliminary data.</text>
</comment>
<evidence type="ECO:0000313" key="3">
    <source>
        <dbReference type="Proteomes" id="UP001595812"/>
    </source>
</evidence>
<feature type="chain" id="PRO_5046831082" evidence="1">
    <location>
        <begin position="24"/>
        <end position="57"/>
    </location>
</feature>
<dbReference type="RefSeq" id="WP_386097677.1">
    <property type="nucleotide sequence ID" value="NZ_JBHSAT010000004.1"/>
</dbReference>
<accession>A0ABV8AG13</accession>
<reference evidence="3" key="1">
    <citation type="journal article" date="2019" name="Int. J. Syst. Evol. Microbiol.">
        <title>The Global Catalogue of Microorganisms (GCM) 10K type strain sequencing project: providing services to taxonomists for standard genome sequencing and annotation.</title>
        <authorList>
            <consortium name="The Broad Institute Genomics Platform"/>
            <consortium name="The Broad Institute Genome Sequencing Center for Infectious Disease"/>
            <person name="Wu L."/>
            <person name="Ma J."/>
        </authorList>
    </citation>
    <scope>NUCLEOTIDE SEQUENCE [LARGE SCALE GENOMIC DNA]</scope>
    <source>
        <strain evidence="3">CECT 8979</strain>
    </source>
</reference>
<keyword evidence="1" id="KW-0732">Signal</keyword>
<organism evidence="2 3">
    <name type="scientific">Winogradskyella maritima</name>
    <dbReference type="NCBI Taxonomy" id="1517766"/>
    <lineage>
        <taxon>Bacteria</taxon>
        <taxon>Pseudomonadati</taxon>
        <taxon>Bacteroidota</taxon>
        <taxon>Flavobacteriia</taxon>
        <taxon>Flavobacteriales</taxon>
        <taxon>Flavobacteriaceae</taxon>
        <taxon>Winogradskyella</taxon>
    </lineage>
</organism>
<sequence length="57" mass="6268">MKALKITLLLVAVLVLTVSVVKSNEPAVAEKQEIQKTHKSYDLLAHCKKKLKAPNQG</sequence>
<dbReference type="Proteomes" id="UP001595812">
    <property type="component" value="Unassembled WGS sequence"/>
</dbReference>
<protein>
    <submittedName>
        <fullName evidence="2">Uncharacterized protein</fullName>
    </submittedName>
</protein>
<evidence type="ECO:0000313" key="2">
    <source>
        <dbReference type="EMBL" id="MFC3876610.1"/>
    </source>
</evidence>
<evidence type="ECO:0000256" key="1">
    <source>
        <dbReference type="SAM" id="SignalP"/>
    </source>
</evidence>
<name>A0ABV8AG13_9FLAO</name>